<name>A0AA36H799_CYLNA</name>
<protein>
    <submittedName>
        <fullName evidence="3">Uncharacterized protein</fullName>
    </submittedName>
</protein>
<evidence type="ECO:0000256" key="2">
    <source>
        <dbReference type="SAM" id="Phobius"/>
    </source>
</evidence>
<dbReference type="PANTHER" id="PTHR47518:SF10">
    <property type="entry name" value="G PROTEIN-COUPLED RECEPTOR-RELATED"/>
    <property type="match status" value="1"/>
</dbReference>
<feature type="transmembrane region" description="Helical" evidence="2">
    <location>
        <begin position="49"/>
        <end position="71"/>
    </location>
</feature>
<reference evidence="3" key="1">
    <citation type="submission" date="2023-07" db="EMBL/GenBank/DDBJ databases">
        <authorList>
            <consortium name="CYATHOMIX"/>
        </authorList>
    </citation>
    <scope>NUCLEOTIDE SEQUENCE</scope>
    <source>
        <strain evidence="3">N/A</strain>
    </source>
</reference>
<dbReference type="GO" id="GO:0007606">
    <property type="term" value="P:sensory perception of chemical stimulus"/>
    <property type="evidence" value="ECO:0007669"/>
    <property type="project" value="InterPro"/>
</dbReference>
<comment type="similarity">
    <text evidence="1">Belongs to the nematode receptor-like protein sre family.</text>
</comment>
<organism evidence="3 4">
    <name type="scientific">Cylicocyclus nassatus</name>
    <name type="common">Nematode worm</name>
    <dbReference type="NCBI Taxonomy" id="53992"/>
    <lineage>
        <taxon>Eukaryota</taxon>
        <taxon>Metazoa</taxon>
        <taxon>Ecdysozoa</taxon>
        <taxon>Nematoda</taxon>
        <taxon>Chromadorea</taxon>
        <taxon>Rhabditida</taxon>
        <taxon>Rhabditina</taxon>
        <taxon>Rhabditomorpha</taxon>
        <taxon>Strongyloidea</taxon>
        <taxon>Strongylidae</taxon>
        <taxon>Cylicocyclus</taxon>
    </lineage>
</organism>
<dbReference type="GO" id="GO:0016020">
    <property type="term" value="C:membrane"/>
    <property type="evidence" value="ECO:0007669"/>
    <property type="project" value="InterPro"/>
</dbReference>
<proteinExistence type="inferred from homology"/>
<feature type="transmembrane region" description="Helical" evidence="2">
    <location>
        <begin position="105"/>
        <end position="128"/>
    </location>
</feature>
<evidence type="ECO:0000313" key="3">
    <source>
        <dbReference type="EMBL" id="CAJ0605379.1"/>
    </source>
</evidence>
<sequence length="220" mass="25385">MILLAGERQLATVRSKTYESERNITHVIISIASSWAFSVGVVYSLKACVARDFIVALLYSAVFVSAIVWMMRVRKMNVAKWKGHRGTLQFSQSYQVRENVTSATFLYKCFLIYSVQEVLSWLCALIHLTSRDVIKVPIIEETFGFMFDIIVALASTTLPLSIIRYNEKSRKQFRWLLRKIGAYKNEENAESFVDFEGKQTRIKAADETSIYFNQFKEAWS</sequence>
<dbReference type="Proteomes" id="UP001176961">
    <property type="component" value="Unassembled WGS sequence"/>
</dbReference>
<comment type="caution">
    <text evidence="3">The sequence shown here is derived from an EMBL/GenBank/DDBJ whole genome shotgun (WGS) entry which is preliminary data.</text>
</comment>
<keyword evidence="2" id="KW-0472">Membrane</keyword>
<dbReference type="AlphaFoldDB" id="A0AA36H799"/>
<gene>
    <name evidence="3" type="ORF">CYNAS_LOCUS17362</name>
</gene>
<keyword evidence="2" id="KW-1133">Transmembrane helix</keyword>
<evidence type="ECO:0000313" key="4">
    <source>
        <dbReference type="Proteomes" id="UP001176961"/>
    </source>
</evidence>
<keyword evidence="2" id="KW-0812">Transmembrane</keyword>
<dbReference type="EMBL" id="CATQJL010000316">
    <property type="protein sequence ID" value="CAJ0605379.1"/>
    <property type="molecule type" value="Genomic_DNA"/>
</dbReference>
<accession>A0AA36H799</accession>
<evidence type="ECO:0000256" key="1">
    <source>
        <dbReference type="ARBA" id="ARBA00006803"/>
    </source>
</evidence>
<feature type="transmembrane region" description="Helical" evidence="2">
    <location>
        <begin position="143"/>
        <end position="165"/>
    </location>
</feature>
<dbReference type="PANTHER" id="PTHR47518">
    <property type="entry name" value="SERPENTINE RECEPTOR CLASS EPSILON-13-RELATED"/>
    <property type="match status" value="1"/>
</dbReference>
<dbReference type="InterPro" id="IPR052854">
    <property type="entry name" value="Serpentine_rcpt_epsilon"/>
</dbReference>
<dbReference type="InterPro" id="IPR004151">
    <property type="entry name" value="7TM_GPCR_serpentine_rcpt_Sre"/>
</dbReference>
<keyword evidence="4" id="KW-1185">Reference proteome</keyword>
<feature type="transmembrane region" description="Helical" evidence="2">
    <location>
        <begin position="24"/>
        <end position="43"/>
    </location>
</feature>
<dbReference type="Pfam" id="PF03125">
    <property type="entry name" value="Sre"/>
    <property type="match status" value="1"/>
</dbReference>